<dbReference type="AlphaFoldDB" id="A0A915YGY6"/>
<dbReference type="Proteomes" id="UP001060919">
    <property type="component" value="Chromosome"/>
</dbReference>
<keyword evidence="2" id="KW-1185">Reference proteome</keyword>
<evidence type="ECO:0000313" key="2">
    <source>
        <dbReference type="Proteomes" id="UP001060919"/>
    </source>
</evidence>
<proteinExistence type="predicted"/>
<dbReference type="EMBL" id="AP026867">
    <property type="protein sequence ID" value="BDS12753.1"/>
    <property type="molecule type" value="Genomic_DNA"/>
</dbReference>
<dbReference type="KEGG" id="aup:AsAng_0034780"/>
<accession>A0A915YGY6</accession>
<protein>
    <submittedName>
        <fullName evidence="1">Uncharacterized protein</fullName>
    </submittedName>
</protein>
<sequence length="153" mass="17612">MIENLVKSQLEKQLKKEAPKVAKVVLNNFEALMDETSAQEALPPFDMSIHIRRSGKEVKAIVHWEDIALRTIDMTGLIIETFEESLKGVPKMAKGWVKKMMAGDSVNTIVLNLLEDCWLLLKYNEEDELDTYKMEEGEQTLLDWEEFIANIEL</sequence>
<organism evidence="1 2">
    <name type="scientific">Aureispira anguillae</name>
    <dbReference type="NCBI Taxonomy" id="2864201"/>
    <lineage>
        <taxon>Bacteria</taxon>
        <taxon>Pseudomonadati</taxon>
        <taxon>Bacteroidota</taxon>
        <taxon>Saprospiria</taxon>
        <taxon>Saprospirales</taxon>
        <taxon>Saprospiraceae</taxon>
        <taxon>Aureispira</taxon>
    </lineage>
</organism>
<reference evidence="1" key="1">
    <citation type="submission" date="2022-09" db="EMBL/GenBank/DDBJ databases">
        <title>Aureispira anguillicida sp. nov., isolated from Leptocephalus of Japanese eel Anguilla japonica.</title>
        <authorList>
            <person name="Yuasa K."/>
            <person name="Mekata T."/>
            <person name="Ikunari K."/>
        </authorList>
    </citation>
    <scope>NUCLEOTIDE SEQUENCE</scope>
    <source>
        <strain evidence="1">EL160426</strain>
    </source>
</reference>
<name>A0A915YGY6_9BACT</name>
<gene>
    <name evidence="1" type="ORF">AsAng_0034780</name>
</gene>
<evidence type="ECO:0000313" key="1">
    <source>
        <dbReference type="EMBL" id="BDS12753.1"/>
    </source>
</evidence>
<dbReference type="RefSeq" id="WP_264788111.1">
    <property type="nucleotide sequence ID" value="NZ_AP026867.1"/>
</dbReference>